<dbReference type="AlphaFoldDB" id="A0AAN6E1S6"/>
<dbReference type="PANTHER" id="PTHR47064:SF2">
    <property type="entry name" value="SMP-30_GLUCONOLACTONASE_LRE-LIKE REGION DOMAIN-CONTAINING PROTEIN-RELATED"/>
    <property type="match status" value="1"/>
</dbReference>
<feature type="signal peptide" evidence="1">
    <location>
        <begin position="1"/>
        <end position="26"/>
    </location>
</feature>
<comment type="caution">
    <text evidence="2">The sequence shown here is derived from an EMBL/GenBank/DDBJ whole genome shotgun (WGS) entry which is preliminary data.</text>
</comment>
<dbReference type="InterPro" id="IPR011042">
    <property type="entry name" value="6-blade_b-propeller_TolB-like"/>
</dbReference>
<feature type="chain" id="PRO_5043027379" description="SMP-30/Gluconolactonase/LRE-like region domain-containing protein" evidence="1">
    <location>
        <begin position="27"/>
        <end position="414"/>
    </location>
</feature>
<dbReference type="InterPro" id="IPR052988">
    <property type="entry name" value="Oryzine_lactonohydrolase"/>
</dbReference>
<dbReference type="EMBL" id="MU404351">
    <property type="protein sequence ID" value="KAI1616649.1"/>
    <property type="molecule type" value="Genomic_DNA"/>
</dbReference>
<gene>
    <name evidence="2" type="ORF">EDD36DRAFT_142253</name>
</gene>
<dbReference type="Gene3D" id="2.120.10.30">
    <property type="entry name" value="TolB, C-terminal domain"/>
    <property type="match status" value="1"/>
</dbReference>
<dbReference type="Proteomes" id="UP001203852">
    <property type="component" value="Unassembled WGS sequence"/>
</dbReference>
<name>A0AAN6E1S6_9EURO</name>
<keyword evidence="3" id="KW-1185">Reference proteome</keyword>
<keyword evidence="1" id="KW-0732">Signal</keyword>
<dbReference type="PANTHER" id="PTHR47064">
    <property type="entry name" value="PUTATIVE (AFU_ORTHOLOGUE AFUA_1G08990)-RELATED"/>
    <property type="match status" value="1"/>
</dbReference>
<evidence type="ECO:0000256" key="1">
    <source>
        <dbReference type="SAM" id="SignalP"/>
    </source>
</evidence>
<protein>
    <recommendedName>
        <fullName evidence="4">SMP-30/Gluconolactonase/LRE-like region domain-containing protein</fullName>
    </recommendedName>
</protein>
<accession>A0AAN6E1S6</accession>
<reference evidence="2" key="1">
    <citation type="journal article" date="2022" name="bioRxiv">
        <title>Deciphering the potential niche of two novel black yeast fungi from a biological soil crust based on their genomes, phenotypes, and melanin regulation.</title>
        <authorList>
            <consortium name="DOE Joint Genome Institute"/>
            <person name="Carr E.C."/>
            <person name="Barton Q."/>
            <person name="Grambo S."/>
            <person name="Sullivan M."/>
            <person name="Renfro C.M."/>
            <person name="Kuo A."/>
            <person name="Pangilinan J."/>
            <person name="Lipzen A."/>
            <person name="Keymanesh K."/>
            <person name="Savage E."/>
            <person name="Barry K."/>
            <person name="Grigoriev I.V."/>
            <person name="Riekhof W.R."/>
            <person name="Harris S.S."/>
        </authorList>
    </citation>
    <scope>NUCLEOTIDE SEQUENCE</scope>
    <source>
        <strain evidence="2">JF 03-4F</strain>
    </source>
</reference>
<sequence>MSAAPRKVLLWTMALVAASTPRFATALDSNNSNICNLSSISTYQLDSFNGNVSQSFLQTKTSTRGFTQCENATLISYDQEFNSLFAPNASLNLIYADPSGDPIADEMGIWLWDRNQVWMASASENNVSHVSILDLSNNTVKPLPVPNGIEVLNPNGGGYHNGKVYIAGDGNYTVPPCIYEVDPVTYQTEVVINSYFGLRFGGPNDVTWASRGGKSWLFFTDDPLSEVYNNGQIPQVPDATWRWDPLENTLLPVIDRTDILVPNGIRVNKNSTKLYVTDTPDPLVYGAAAVQTASGQSIYAATSSSAIYSFDLDESGFPSSRRLFGIAERGIADGLHVDDAGRVWTGEQDGIVVRSPSGKVLGMVNALAIEGEDVVNSGTSPLQNFALAGDLLVVLAFNKIYTVQLSSQIVSDMT</sequence>
<evidence type="ECO:0000313" key="3">
    <source>
        <dbReference type="Proteomes" id="UP001203852"/>
    </source>
</evidence>
<organism evidence="2 3">
    <name type="scientific">Exophiala viscosa</name>
    <dbReference type="NCBI Taxonomy" id="2486360"/>
    <lineage>
        <taxon>Eukaryota</taxon>
        <taxon>Fungi</taxon>
        <taxon>Dikarya</taxon>
        <taxon>Ascomycota</taxon>
        <taxon>Pezizomycotina</taxon>
        <taxon>Eurotiomycetes</taxon>
        <taxon>Chaetothyriomycetidae</taxon>
        <taxon>Chaetothyriales</taxon>
        <taxon>Herpotrichiellaceae</taxon>
        <taxon>Exophiala</taxon>
    </lineage>
</organism>
<evidence type="ECO:0008006" key="4">
    <source>
        <dbReference type="Google" id="ProtNLM"/>
    </source>
</evidence>
<dbReference type="SUPFAM" id="SSF63829">
    <property type="entry name" value="Calcium-dependent phosphotriesterase"/>
    <property type="match status" value="1"/>
</dbReference>
<proteinExistence type="predicted"/>
<evidence type="ECO:0000313" key="2">
    <source>
        <dbReference type="EMBL" id="KAI1616649.1"/>
    </source>
</evidence>